<evidence type="ECO:0000313" key="4">
    <source>
        <dbReference type="Proteomes" id="UP001202674"/>
    </source>
</evidence>
<dbReference type="AlphaFoldDB" id="A0AAE3FQG9"/>
<dbReference type="GO" id="GO:0005975">
    <property type="term" value="P:carbohydrate metabolic process"/>
    <property type="evidence" value="ECO:0007669"/>
    <property type="project" value="InterPro"/>
</dbReference>
<dbReference type="InterPro" id="IPR036249">
    <property type="entry name" value="Thioredoxin-like_sf"/>
</dbReference>
<dbReference type="Gene3D" id="3.40.30.10">
    <property type="entry name" value="Glutaredoxin"/>
    <property type="match status" value="1"/>
</dbReference>
<dbReference type="SUPFAM" id="SSF48208">
    <property type="entry name" value="Six-hairpin glycosidases"/>
    <property type="match status" value="1"/>
</dbReference>
<dbReference type="RefSeq" id="WP_250595882.1">
    <property type="nucleotide sequence ID" value="NZ_JAKRVY010000003.1"/>
</dbReference>
<protein>
    <submittedName>
        <fullName evidence="3">Thioredoxin domain-containing protein</fullName>
    </submittedName>
</protein>
<reference evidence="3 4" key="1">
    <citation type="journal article" date="2022" name="Syst. Appl. Microbiol.">
        <title>Natronocalculus amylovorans gen. nov., sp. nov., and Natranaeroarchaeum aerophilus sp. nov., dominant culturable amylolytic natronoarchaea from hypersaline soda lakes in southwestern Siberia.</title>
        <authorList>
            <person name="Sorokin D.Y."/>
            <person name="Elcheninov A.G."/>
            <person name="Khizhniak T.V."/>
            <person name="Koenen M."/>
            <person name="Bale N.J."/>
            <person name="Damste J.S.S."/>
            <person name="Kublanov I.V."/>
        </authorList>
    </citation>
    <scope>NUCLEOTIDE SEQUENCE [LARGE SCALE GENOMIC DNA]</scope>
    <source>
        <strain evidence="3 4">AArc-St1-1</strain>
    </source>
</reference>
<name>A0AAE3FQG9_9EURY</name>
<dbReference type="InterPro" id="IPR012341">
    <property type="entry name" value="6hp_glycosidase-like_sf"/>
</dbReference>
<dbReference type="EMBL" id="JAKRVY010000003">
    <property type="protein sequence ID" value="MCL9813443.1"/>
    <property type="molecule type" value="Genomic_DNA"/>
</dbReference>
<dbReference type="PANTHER" id="PTHR42899">
    <property type="entry name" value="SPERMATOGENESIS-ASSOCIATED PROTEIN 20"/>
    <property type="match status" value="1"/>
</dbReference>
<evidence type="ECO:0000259" key="2">
    <source>
        <dbReference type="Pfam" id="PF03190"/>
    </source>
</evidence>
<dbReference type="Gene3D" id="1.50.10.10">
    <property type="match status" value="2"/>
</dbReference>
<dbReference type="InterPro" id="IPR008928">
    <property type="entry name" value="6-hairpin_glycosidase_sf"/>
</dbReference>
<organism evidence="3 4">
    <name type="scientific">Natranaeroarchaeum aerophilus</name>
    <dbReference type="NCBI Taxonomy" id="2917711"/>
    <lineage>
        <taxon>Archaea</taxon>
        <taxon>Methanobacteriati</taxon>
        <taxon>Methanobacteriota</taxon>
        <taxon>Stenosarchaea group</taxon>
        <taxon>Halobacteria</taxon>
        <taxon>Halobacteriales</taxon>
        <taxon>Natronoarchaeaceae</taxon>
        <taxon>Natranaeroarchaeum</taxon>
    </lineage>
</organism>
<evidence type="ECO:0000313" key="3">
    <source>
        <dbReference type="EMBL" id="MCL9813443.1"/>
    </source>
</evidence>
<keyword evidence="4" id="KW-1185">Reference proteome</keyword>
<dbReference type="PIRSF" id="PIRSF006402">
    <property type="entry name" value="UCP006402_thioredoxin"/>
    <property type="match status" value="1"/>
</dbReference>
<dbReference type="Proteomes" id="UP001202674">
    <property type="component" value="Unassembled WGS sequence"/>
</dbReference>
<dbReference type="InterPro" id="IPR004879">
    <property type="entry name" value="Ssp411-like_TRX"/>
</dbReference>
<feature type="compositionally biased region" description="Basic and acidic residues" evidence="1">
    <location>
        <begin position="1"/>
        <end position="12"/>
    </location>
</feature>
<feature type="region of interest" description="Disordered" evidence="1">
    <location>
        <begin position="1"/>
        <end position="25"/>
    </location>
</feature>
<sequence length="712" mass="80261">MTDPTRRNRLDEEQSPYLRQHADNPVNWQPWDEEALAAAEERDQPIFLSVGYSACHWCHVMEAESFEDETVAEKLNENFVPIKVDREERPDLDSVYQTVCQLVSGRGGWPLSVWLTPEGKPFYVGTYFPRESRQGMPGFLDLLDNIANSWEDSRGEMESRAEEWTKAAKGQLEETPSQPAEVGDSVLADAANTALRAADRDHGGFGPDGPKFPQPTRIHLLMRAYERTGRETFREAAIETLDAMADRGLYDHVGGGFHRYATDREWIVPHFEKMLYDNAEIPRAYLAGYQLTGDDRYARVVEETFEFVERELTHAEGVGEHEHGGFYSTLDAQSDGEEGKFYVWTPRQIEEILDDDADLFCDRYGITRSGNFEGKTVLTLARSVESLAEEYDLGESSVERRLADAREQVFAAREERIRPGRDEKILASWNGLLISALAEGGLVLDERWTDLAEDALAFVRDQLWNADTGELARRYKPTEDGGDIKGEGYLEDYAFLARGAFDCYQATGDVDHLAFALDLARTIEAEFWDESAKTIYYTPESGESLVTRPQERRDQSTPSSLGVAVDVLLSLDPFVDHDRFDEIAGTVLSTQGQHIESSPLEHTTLALAADRRRTGDLELTVAADSLPDEWCERLAETYQPNRILARRPPTADGLAEWLDTLELDEAPPIWHDRTAESGAPTIYTCRSFTCSPPVTTIEEALEWAEDLAPDAR</sequence>
<accession>A0AAE3FQG9</accession>
<comment type="caution">
    <text evidence="3">The sequence shown here is derived from an EMBL/GenBank/DDBJ whole genome shotgun (WGS) entry which is preliminary data.</text>
</comment>
<dbReference type="InterPro" id="IPR024705">
    <property type="entry name" value="Ssp411"/>
</dbReference>
<dbReference type="Pfam" id="PF03190">
    <property type="entry name" value="Thioredox_DsbH"/>
    <property type="match status" value="1"/>
</dbReference>
<evidence type="ECO:0000256" key="1">
    <source>
        <dbReference type="SAM" id="MobiDB-lite"/>
    </source>
</evidence>
<gene>
    <name evidence="3" type="ORF">AArcSt11_07210</name>
</gene>
<dbReference type="SUPFAM" id="SSF52833">
    <property type="entry name" value="Thioredoxin-like"/>
    <property type="match status" value="1"/>
</dbReference>
<dbReference type="PANTHER" id="PTHR42899:SF1">
    <property type="entry name" value="SPERMATOGENESIS-ASSOCIATED PROTEIN 20"/>
    <property type="match status" value="1"/>
</dbReference>
<proteinExistence type="predicted"/>
<dbReference type="CDD" id="cd02955">
    <property type="entry name" value="SSP411"/>
    <property type="match status" value="1"/>
</dbReference>
<feature type="domain" description="Spermatogenesis-associated protein 20-like TRX" evidence="2">
    <location>
        <begin position="8"/>
        <end position="167"/>
    </location>
</feature>